<dbReference type="InterPro" id="IPR039793">
    <property type="entry name" value="UROS/Hem4"/>
</dbReference>
<dbReference type="InterPro" id="IPR001867">
    <property type="entry name" value="OmpR/PhoB-type_DNA-bd"/>
</dbReference>
<dbReference type="EMBL" id="CP141261">
    <property type="protein sequence ID" value="WRL66290.1"/>
    <property type="molecule type" value="Genomic_DNA"/>
</dbReference>
<evidence type="ECO:0000259" key="4">
    <source>
        <dbReference type="PROSITE" id="PS51755"/>
    </source>
</evidence>
<proteinExistence type="predicted"/>
<keyword evidence="6" id="KW-1185">Reference proteome</keyword>
<feature type="domain" description="OmpR/PhoB-type" evidence="4">
    <location>
        <begin position="425"/>
        <end position="516"/>
    </location>
</feature>
<reference evidence="5 6" key="1">
    <citation type="submission" date="2023-12" db="EMBL/GenBank/DDBJ databases">
        <title>Blastococcus brunescens sp. nov., an actonobacterium isolated from sandstone collected in sahara desert.</title>
        <authorList>
            <person name="Gtari M."/>
            <person name="Ghodhbane F."/>
        </authorList>
    </citation>
    <scope>NUCLEOTIDE SEQUENCE [LARGE SCALE GENOMIC DNA]</scope>
    <source>
        <strain evidence="5 6">BMG 8361</strain>
    </source>
</reference>
<dbReference type="InterPro" id="IPR016032">
    <property type="entry name" value="Sig_transdc_resp-reg_C-effctor"/>
</dbReference>
<keyword evidence="1 2" id="KW-0238">DNA-binding</keyword>
<dbReference type="Gene3D" id="1.10.10.10">
    <property type="entry name" value="Winged helix-like DNA-binding domain superfamily/Winged helix DNA-binding domain"/>
    <property type="match status" value="1"/>
</dbReference>
<dbReference type="PROSITE" id="PS51755">
    <property type="entry name" value="OMPR_PHOB"/>
    <property type="match status" value="1"/>
</dbReference>
<dbReference type="PANTHER" id="PTHR40082">
    <property type="entry name" value="BLR5956 PROTEIN"/>
    <property type="match status" value="1"/>
</dbReference>
<dbReference type="NCBIfam" id="NF005568">
    <property type="entry name" value="PRK07239.1"/>
    <property type="match status" value="1"/>
</dbReference>
<feature type="region of interest" description="Disordered" evidence="3">
    <location>
        <begin position="111"/>
        <end position="159"/>
    </location>
</feature>
<organism evidence="5 6">
    <name type="scientific">Blastococcus brunescens</name>
    <dbReference type="NCBI Taxonomy" id="1564165"/>
    <lineage>
        <taxon>Bacteria</taxon>
        <taxon>Bacillati</taxon>
        <taxon>Actinomycetota</taxon>
        <taxon>Actinomycetes</taxon>
        <taxon>Geodermatophilales</taxon>
        <taxon>Geodermatophilaceae</taxon>
        <taxon>Blastococcus</taxon>
    </lineage>
</organism>
<feature type="DNA-binding region" description="OmpR/PhoB-type" evidence="2">
    <location>
        <begin position="425"/>
        <end position="516"/>
    </location>
</feature>
<evidence type="ECO:0000313" key="5">
    <source>
        <dbReference type="EMBL" id="WRL66290.1"/>
    </source>
</evidence>
<dbReference type="GO" id="GO:0004852">
    <property type="term" value="F:uroporphyrinogen-III synthase activity"/>
    <property type="evidence" value="ECO:0007669"/>
    <property type="project" value="UniProtKB-EC"/>
</dbReference>
<sequence>MLLRGGRVVKKLTGGRRVPFGLEVNGLTIAEETLEPGDWLCLYTDGIAEARDASGSWFGEERLMDFLTREIAADQPPPETVRRLTQAVLRHQGGLLQDDATVLLARWQQVGPAPPDGMSRVSPSDTARRHTRATRGPHHGGMTETETRPEAGTDPPPLAGYTVAVTAARRKEELGALLDRRGARVVYAPAIRIVPLSDDAELVSATREVLAHPVDLVVATTGVGFRGWLEAADAWDLPLVEHLRSARVLARGPKARGAIRGGGLVDAWSPESESSAEVLSHLLSGAEGSLEGRRIAVQLHGDPLPDLVAGLRAAGADVLTVPVYRWVLPEDEAPVRRLVGTIASGGVDAVTFTSAPAATSLLTVADGLGLRDDVVTAMGGRVLAVAVGPVTAAPLDAAGIPSVQPGRARLGALAREVVARLPERDPVLRLGAHTMQVRGYAVVLDGALLELAPGPMAVLRELARRPGHVVARADLVGSLPGGGDGHAVEMAVTRLRAALGAPVVETVVKRGYRLAV</sequence>
<dbReference type="InterPro" id="IPR003754">
    <property type="entry name" value="4pyrrol_synth_uPrphyn_synth"/>
</dbReference>
<name>A0ABZ1B649_9ACTN</name>
<feature type="compositionally biased region" description="Basic residues" evidence="3">
    <location>
        <begin position="129"/>
        <end position="138"/>
    </location>
</feature>
<dbReference type="Gene3D" id="3.60.40.10">
    <property type="entry name" value="PPM-type phosphatase domain"/>
    <property type="match status" value="1"/>
</dbReference>
<evidence type="ECO:0000313" key="6">
    <source>
        <dbReference type="Proteomes" id="UP001324287"/>
    </source>
</evidence>
<dbReference type="Proteomes" id="UP001324287">
    <property type="component" value="Chromosome"/>
</dbReference>
<evidence type="ECO:0000256" key="3">
    <source>
        <dbReference type="SAM" id="MobiDB-lite"/>
    </source>
</evidence>
<dbReference type="EC" id="4.2.1.75" evidence="5"/>
<dbReference type="SUPFAM" id="SSF46894">
    <property type="entry name" value="C-terminal effector domain of the bipartite response regulators"/>
    <property type="match status" value="1"/>
</dbReference>
<evidence type="ECO:0000256" key="2">
    <source>
        <dbReference type="PROSITE-ProRule" id="PRU01091"/>
    </source>
</evidence>
<accession>A0ABZ1B649</accession>
<gene>
    <name evidence="5" type="ORF">U6N30_13040</name>
</gene>
<dbReference type="InterPro" id="IPR036388">
    <property type="entry name" value="WH-like_DNA-bd_sf"/>
</dbReference>
<dbReference type="Pfam" id="PF02602">
    <property type="entry name" value="HEM4"/>
    <property type="match status" value="1"/>
</dbReference>
<dbReference type="InterPro" id="IPR036457">
    <property type="entry name" value="PPM-type-like_dom_sf"/>
</dbReference>
<dbReference type="InterPro" id="IPR001932">
    <property type="entry name" value="PPM-type_phosphatase-like_dom"/>
</dbReference>
<dbReference type="SUPFAM" id="SSF81606">
    <property type="entry name" value="PP2C-like"/>
    <property type="match status" value="1"/>
</dbReference>
<dbReference type="Pfam" id="PF07228">
    <property type="entry name" value="SpoIIE"/>
    <property type="match status" value="1"/>
</dbReference>
<dbReference type="Pfam" id="PF00486">
    <property type="entry name" value="Trans_reg_C"/>
    <property type="match status" value="1"/>
</dbReference>
<dbReference type="InterPro" id="IPR036108">
    <property type="entry name" value="4pyrrol_syn_uPrphyn_synt_sf"/>
</dbReference>
<dbReference type="PANTHER" id="PTHR40082:SF1">
    <property type="entry name" value="BLR5956 PROTEIN"/>
    <property type="match status" value="1"/>
</dbReference>
<keyword evidence="5" id="KW-0456">Lyase</keyword>
<evidence type="ECO:0000256" key="1">
    <source>
        <dbReference type="ARBA" id="ARBA00023125"/>
    </source>
</evidence>
<dbReference type="CDD" id="cd00383">
    <property type="entry name" value="trans_reg_C"/>
    <property type="match status" value="1"/>
</dbReference>
<dbReference type="CDD" id="cd06578">
    <property type="entry name" value="HemD"/>
    <property type="match status" value="1"/>
</dbReference>
<dbReference type="SUPFAM" id="SSF69618">
    <property type="entry name" value="HemD-like"/>
    <property type="match status" value="1"/>
</dbReference>
<protein>
    <submittedName>
        <fullName evidence="5">Uroporphyrinogen-III synthase</fullName>
        <ecNumber evidence="5">4.2.1.75</ecNumber>
    </submittedName>
</protein>
<dbReference type="SMART" id="SM00862">
    <property type="entry name" value="Trans_reg_C"/>
    <property type="match status" value="1"/>
</dbReference>
<dbReference type="Gene3D" id="3.40.50.10090">
    <property type="match status" value="2"/>
</dbReference>